<evidence type="ECO:0000313" key="10">
    <source>
        <dbReference type="Proteomes" id="UP000504640"/>
    </source>
</evidence>
<feature type="non-terminal residue" evidence="11">
    <location>
        <position position="1"/>
    </location>
</feature>
<sequence>TRLRPGPRGGGGGEAAASLPVPSLLSPPACRRRISRIVGGLPAPEKKWPWQASLQTSDGHICGGSLIGRRWVLTAAHCIHGTNVEYKVKLGDAHWLADSKTAPVIPVQDIIFPSNFDATTLINDIAVVLLAYSANYSSHIQPVCLPKKFFKVKAGTECWVTGWGKTAENGTGTVVLQEAELSIIRHEKCREVLKKLGHESETVKEGTVCGYSDQGKDACQGDSGGPLVCELKGVWVQVGIVSWGVGCGRKGYPGVYTEVSFYKQWIVDHLKQDSCLDSANFLTLFLCLVMPLGILVTP</sequence>
<keyword evidence="3 7" id="KW-0378">Hydrolase</keyword>
<gene>
    <name evidence="11" type="primary">LOC116564714</name>
</gene>
<dbReference type="PROSITE" id="PS50240">
    <property type="entry name" value="TRYPSIN_DOM"/>
    <property type="match status" value="1"/>
</dbReference>
<accession>A0A6J3JH91</accession>
<feature type="region of interest" description="Disordered" evidence="8">
    <location>
        <begin position="1"/>
        <end position="20"/>
    </location>
</feature>
<dbReference type="InterPro" id="IPR033116">
    <property type="entry name" value="TRYPSIN_SER"/>
</dbReference>
<dbReference type="GO" id="GO:0006508">
    <property type="term" value="P:proteolysis"/>
    <property type="evidence" value="ECO:0007669"/>
    <property type="project" value="UniProtKB-KW"/>
</dbReference>
<evidence type="ECO:0000256" key="3">
    <source>
        <dbReference type="ARBA" id="ARBA00022801"/>
    </source>
</evidence>
<dbReference type="GO" id="GO:0004252">
    <property type="term" value="F:serine-type endopeptidase activity"/>
    <property type="evidence" value="ECO:0007669"/>
    <property type="project" value="InterPro"/>
</dbReference>
<dbReference type="FunFam" id="2.40.10.10:FF:000006">
    <property type="entry name" value="Serine proteinase stubble"/>
    <property type="match status" value="1"/>
</dbReference>
<dbReference type="PANTHER" id="PTHR24253">
    <property type="entry name" value="TRANSMEMBRANE PROTEASE SERINE"/>
    <property type="match status" value="1"/>
</dbReference>
<keyword evidence="1 7" id="KW-0645">Protease</keyword>
<evidence type="ECO:0000256" key="1">
    <source>
        <dbReference type="ARBA" id="ARBA00022670"/>
    </source>
</evidence>
<dbReference type="CDD" id="cd00190">
    <property type="entry name" value="Tryp_SPc"/>
    <property type="match status" value="1"/>
</dbReference>
<dbReference type="InterPro" id="IPR009003">
    <property type="entry name" value="Peptidase_S1_PA"/>
</dbReference>
<dbReference type="Proteomes" id="UP000504640">
    <property type="component" value="Unplaced"/>
</dbReference>
<dbReference type="PANTHER" id="PTHR24253:SF159">
    <property type="entry name" value="SERINE PROTEASE 42"/>
    <property type="match status" value="1"/>
</dbReference>
<evidence type="ECO:0000256" key="8">
    <source>
        <dbReference type="SAM" id="MobiDB-lite"/>
    </source>
</evidence>
<dbReference type="Gene3D" id="2.40.10.10">
    <property type="entry name" value="Trypsin-like serine proteases"/>
    <property type="match status" value="1"/>
</dbReference>
<keyword evidence="10" id="KW-1185">Reference proteome</keyword>
<dbReference type="GeneID" id="116564714"/>
<evidence type="ECO:0000256" key="4">
    <source>
        <dbReference type="ARBA" id="ARBA00022825"/>
    </source>
</evidence>
<dbReference type="PROSITE" id="PS00134">
    <property type="entry name" value="TRYPSIN_HIS"/>
    <property type="match status" value="1"/>
</dbReference>
<protein>
    <submittedName>
        <fullName evidence="11">Serine protease 44-like</fullName>
    </submittedName>
</protein>
<dbReference type="InterPro" id="IPR001254">
    <property type="entry name" value="Trypsin_dom"/>
</dbReference>
<evidence type="ECO:0000256" key="7">
    <source>
        <dbReference type="RuleBase" id="RU363034"/>
    </source>
</evidence>
<dbReference type="PRINTS" id="PR00722">
    <property type="entry name" value="CHYMOTRYPSIN"/>
</dbReference>
<keyword evidence="6" id="KW-0325">Glycoprotein</keyword>
<dbReference type="PROSITE" id="PS00135">
    <property type="entry name" value="TRYPSIN_SER"/>
    <property type="match status" value="1"/>
</dbReference>
<evidence type="ECO:0000256" key="5">
    <source>
        <dbReference type="ARBA" id="ARBA00023157"/>
    </source>
</evidence>
<keyword evidence="4 7" id="KW-0720">Serine protease</keyword>
<dbReference type="InterPro" id="IPR043504">
    <property type="entry name" value="Peptidase_S1_PA_chymotrypsin"/>
</dbReference>
<organism evidence="10 11">
    <name type="scientific">Sapajus apella</name>
    <name type="common">Brown-capped capuchin</name>
    <name type="synonym">Cebus apella</name>
    <dbReference type="NCBI Taxonomy" id="9515"/>
    <lineage>
        <taxon>Eukaryota</taxon>
        <taxon>Metazoa</taxon>
        <taxon>Chordata</taxon>
        <taxon>Craniata</taxon>
        <taxon>Vertebrata</taxon>
        <taxon>Euteleostomi</taxon>
        <taxon>Mammalia</taxon>
        <taxon>Eutheria</taxon>
        <taxon>Euarchontoglires</taxon>
        <taxon>Primates</taxon>
        <taxon>Haplorrhini</taxon>
        <taxon>Platyrrhini</taxon>
        <taxon>Cebidae</taxon>
        <taxon>Cebinae</taxon>
        <taxon>Sapajus</taxon>
    </lineage>
</organism>
<evidence type="ECO:0000313" key="11">
    <source>
        <dbReference type="RefSeq" id="XP_032153880.1"/>
    </source>
</evidence>
<proteinExistence type="predicted"/>
<evidence type="ECO:0000259" key="9">
    <source>
        <dbReference type="PROSITE" id="PS50240"/>
    </source>
</evidence>
<dbReference type="RefSeq" id="XP_032153880.1">
    <property type="nucleotide sequence ID" value="XM_032297989.1"/>
</dbReference>
<dbReference type="InterPro" id="IPR018114">
    <property type="entry name" value="TRYPSIN_HIS"/>
</dbReference>
<evidence type="ECO:0000256" key="6">
    <source>
        <dbReference type="ARBA" id="ARBA00023180"/>
    </source>
</evidence>
<dbReference type="AlphaFoldDB" id="A0A6J3JH91"/>
<reference evidence="11" key="1">
    <citation type="submission" date="2025-08" db="UniProtKB">
        <authorList>
            <consortium name="RefSeq"/>
        </authorList>
    </citation>
    <scope>IDENTIFICATION</scope>
    <source>
        <tissue evidence="11">Blood</tissue>
    </source>
</reference>
<dbReference type="SMART" id="SM00020">
    <property type="entry name" value="Tryp_SPc"/>
    <property type="match status" value="1"/>
</dbReference>
<keyword evidence="2" id="KW-0732">Signal</keyword>
<evidence type="ECO:0000256" key="2">
    <source>
        <dbReference type="ARBA" id="ARBA00022729"/>
    </source>
</evidence>
<keyword evidence="5" id="KW-1015">Disulfide bond</keyword>
<name>A0A6J3JH91_SAPAP</name>
<dbReference type="SUPFAM" id="SSF50494">
    <property type="entry name" value="Trypsin-like serine proteases"/>
    <property type="match status" value="1"/>
</dbReference>
<feature type="domain" description="Peptidase S1" evidence="9">
    <location>
        <begin position="37"/>
        <end position="271"/>
    </location>
</feature>
<dbReference type="Pfam" id="PF00089">
    <property type="entry name" value="Trypsin"/>
    <property type="match status" value="1"/>
</dbReference>
<dbReference type="InterPro" id="IPR001314">
    <property type="entry name" value="Peptidase_S1A"/>
</dbReference>